<proteinExistence type="predicted"/>
<dbReference type="SUPFAM" id="SSF160113">
    <property type="entry name" value="YegP-like"/>
    <property type="match status" value="1"/>
</dbReference>
<dbReference type="EMBL" id="MGBR01000001">
    <property type="protein sequence ID" value="OGK73794.1"/>
    <property type="molecule type" value="Genomic_DNA"/>
</dbReference>
<protein>
    <recommendedName>
        <fullName evidence="1">DUF1508 domain-containing protein</fullName>
    </recommendedName>
</protein>
<dbReference type="Proteomes" id="UP000177050">
    <property type="component" value="Unassembled WGS sequence"/>
</dbReference>
<evidence type="ECO:0000259" key="1">
    <source>
        <dbReference type="Pfam" id="PF07411"/>
    </source>
</evidence>
<dbReference type="AlphaFoldDB" id="A0A1F7L171"/>
<dbReference type="Pfam" id="PF07411">
    <property type="entry name" value="DUF1508"/>
    <property type="match status" value="1"/>
</dbReference>
<organism evidence="2 3">
    <name type="scientific">Candidatus Roizmanbacteria bacterium RIFOXYD1_FULL_38_12</name>
    <dbReference type="NCBI Taxonomy" id="1802093"/>
    <lineage>
        <taxon>Bacteria</taxon>
        <taxon>Candidatus Roizmaniibacteriota</taxon>
    </lineage>
</organism>
<evidence type="ECO:0000313" key="3">
    <source>
        <dbReference type="Proteomes" id="UP000177050"/>
    </source>
</evidence>
<dbReference type="InterPro" id="IPR010879">
    <property type="entry name" value="DUF1508"/>
</dbReference>
<reference evidence="2 3" key="1">
    <citation type="journal article" date="2016" name="Nat. Commun.">
        <title>Thousands of microbial genomes shed light on interconnected biogeochemical processes in an aquifer system.</title>
        <authorList>
            <person name="Anantharaman K."/>
            <person name="Brown C.T."/>
            <person name="Hug L.A."/>
            <person name="Sharon I."/>
            <person name="Castelle C.J."/>
            <person name="Probst A.J."/>
            <person name="Thomas B.C."/>
            <person name="Singh A."/>
            <person name="Wilkins M.J."/>
            <person name="Karaoz U."/>
            <person name="Brodie E.L."/>
            <person name="Williams K.H."/>
            <person name="Hubbard S.S."/>
            <person name="Banfield J.F."/>
        </authorList>
    </citation>
    <scope>NUCLEOTIDE SEQUENCE [LARGE SCALE GENOMIC DNA]</scope>
</reference>
<gene>
    <name evidence="2" type="ORF">A3K52_03355</name>
</gene>
<sequence length="85" mass="9741">MNFSYFHVGEAQVLASLVISGKEVKKEMVRFQIYVDRAGEYRWRLIASNNREVAWSEGYTTKQAAVDSANWVKQYAPSASIYDLT</sequence>
<feature type="domain" description="DUF1508" evidence="1">
    <location>
        <begin position="36"/>
        <end position="83"/>
    </location>
</feature>
<evidence type="ECO:0000313" key="2">
    <source>
        <dbReference type="EMBL" id="OGK73794.1"/>
    </source>
</evidence>
<comment type="caution">
    <text evidence="2">The sequence shown here is derived from an EMBL/GenBank/DDBJ whole genome shotgun (WGS) entry which is preliminary data.</text>
</comment>
<dbReference type="InterPro" id="IPR036913">
    <property type="entry name" value="YegP-like_sf"/>
</dbReference>
<accession>A0A1F7L171</accession>
<dbReference type="Gene3D" id="2.30.29.80">
    <property type="match status" value="1"/>
</dbReference>
<name>A0A1F7L171_9BACT</name>